<evidence type="ECO:0000256" key="4">
    <source>
        <dbReference type="ARBA" id="ARBA00022525"/>
    </source>
</evidence>
<dbReference type="GO" id="GO:0005576">
    <property type="term" value="C:extracellular region"/>
    <property type="evidence" value="ECO:0007669"/>
    <property type="project" value="UniProtKB-SubCell"/>
</dbReference>
<keyword evidence="11" id="KW-0732">Signal</keyword>
<keyword evidence="12" id="KW-0407">Ion channel</keyword>
<dbReference type="GO" id="GO:0015459">
    <property type="term" value="F:potassium channel regulator activity"/>
    <property type="evidence" value="ECO:0007669"/>
    <property type="project" value="UniProtKB-KW"/>
</dbReference>
<dbReference type="AlphaFoldDB" id="A0A0S1M1B5"/>
<evidence type="ECO:0000256" key="8">
    <source>
        <dbReference type="ARBA" id="ARBA00022872"/>
    </source>
</evidence>
<dbReference type="EMBL" id="KT948960">
    <property type="protein sequence ID" value="ALL34550.1"/>
    <property type="molecule type" value="mRNA"/>
</dbReference>
<keyword evidence="6" id="KW-0800">Toxin</keyword>
<evidence type="ECO:0000256" key="2">
    <source>
        <dbReference type="ARBA" id="ARBA00004613"/>
    </source>
</evidence>
<accession>A0A0S1M1B5</accession>
<keyword evidence="12" id="KW-0406">Ion transport</keyword>
<keyword evidence="12" id="KW-0813">Transport</keyword>
<evidence type="ECO:0000256" key="5">
    <source>
        <dbReference type="ARBA" id="ARBA00022635"/>
    </source>
</evidence>
<evidence type="ECO:0000256" key="1">
    <source>
        <dbReference type="ARBA" id="ARBA00004532"/>
    </source>
</evidence>
<comment type="similarity">
    <text evidence="3">Belongs to the sea anemone type 3 (BDS) potassium channel toxin family.</text>
</comment>
<dbReference type="GO" id="GO:0008200">
    <property type="term" value="F:ion channel inhibitor activity"/>
    <property type="evidence" value="ECO:0007669"/>
    <property type="project" value="InterPro"/>
</dbReference>
<dbReference type="GO" id="GO:0090729">
    <property type="term" value="F:toxin activity"/>
    <property type="evidence" value="ECO:0007669"/>
    <property type="project" value="UniProtKB-KW"/>
</dbReference>
<evidence type="ECO:0000313" key="12">
    <source>
        <dbReference type="EMBL" id="ALL34550.1"/>
    </source>
</evidence>
<evidence type="ECO:0000256" key="3">
    <source>
        <dbReference type="ARBA" id="ARBA00007488"/>
    </source>
</evidence>
<dbReference type="SUPFAM" id="SSF57392">
    <property type="entry name" value="Defensin-like"/>
    <property type="match status" value="1"/>
</dbReference>
<organism evidence="12">
    <name type="scientific">Anemonia sulcata</name>
    <name type="common">Mediterranean snakelocks sea anemone</name>
    <dbReference type="NCBI Taxonomy" id="6108"/>
    <lineage>
        <taxon>Eukaryota</taxon>
        <taxon>Metazoa</taxon>
        <taxon>Cnidaria</taxon>
        <taxon>Anthozoa</taxon>
        <taxon>Hexacorallia</taxon>
        <taxon>Actiniaria</taxon>
        <taxon>Actiniidae</taxon>
        <taxon>Anemonia</taxon>
    </lineage>
</organism>
<dbReference type="GO" id="GO:0042151">
    <property type="term" value="C:nematocyst"/>
    <property type="evidence" value="ECO:0007669"/>
    <property type="project" value="UniProtKB-SubCell"/>
</dbReference>
<evidence type="ECO:0000256" key="10">
    <source>
        <dbReference type="ARBA" id="ARBA00023331"/>
    </source>
</evidence>
<dbReference type="InterPro" id="IPR012414">
    <property type="entry name" value="BDS_K_chnl_tox"/>
</dbReference>
<proteinExistence type="evidence at transcript level"/>
<evidence type="ECO:0000256" key="6">
    <source>
        <dbReference type="ARBA" id="ARBA00022656"/>
    </source>
</evidence>
<dbReference type="GO" id="GO:0034220">
    <property type="term" value="P:monoatomic ion transmembrane transport"/>
    <property type="evidence" value="ECO:0007669"/>
    <property type="project" value="UniProtKB-KW"/>
</dbReference>
<comment type="subcellular location">
    <subcellularLocation>
        <location evidence="1">Nematocyst</location>
    </subcellularLocation>
    <subcellularLocation>
        <location evidence="2">Secreted</location>
    </subcellularLocation>
</comment>
<dbReference type="Gene3D" id="2.20.20.10">
    <property type="entry name" value="Anthopleurin-A"/>
    <property type="match status" value="1"/>
</dbReference>
<name>A0A0S1M1B5_ANESU</name>
<gene>
    <name evidence="12" type="primary">KTx</name>
</gene>
<evidence type="ECO:0000256" key="7">
    <source>
        <dbReference type="ARBA" id="ARBA00022773"/>
    </source>
</evidence>
<evidence type="ECO:0000256" key="9">
    <source>
        <dbReference type="ARBA" id="ARBA00023157"/>
    </source>
</evidence>
<keyword evidence="5" id="KW-1220">Voltage-gated potassium channel impairing toxin</keyword>
<keyword evidence="9" id="KW-1015">Disulfide bond</keyword>
<keyword evidence="4" id="KW-0964">Secreted</keyword>
<keyword evidence="7" id="KW-0632">Potassium channel impairing toxin</keyword>
<dbReference type="Pfam" id="PF07936">
    <property type="entry name" value="Defensin_4"/>
    <property type="match status" value="1"/>
</dbReference>
<reference evidence="12" key="1">
    <citation type="journal article" date="2015" name="Toxicon">
        <title>Multi-copy venom genes hidden in de novo transcriptome assemblies, a cautionary tale with the snakelocks sea anemone Anemonia sulcata (Pennant, 1977).</title>
        <authorList>
            <person name="Macrander J."/>
            <person name="Broe M."/>
            <person name="Daly M."/>
        </authorList>
    </citation>
    <scope>NUCLEOTIDE SEQUENCE</scope>
</reference>
<dbReference type="InterPro" id="IPR023355">
    <property type="entry name" value="Myo_ane_neurotoxin_sf"/>
</dbReference>
<sequence length="77" mass="8688">MNKVLFLFLVILFCATIVFASEHPGEERRFRKRARECKCSGSSRVGDYWLWRGSCPGGYGYTSNCIVSSSICCLPRA</sequence>
<evidence type="ECO:0000256" key="11">
    <source>
        <dbReference type="SAM" id="SignalP"/>
    </source>
</evidence>
<keyword evidence="8" id="KW-0872">Ion channel impairing toxin</keyword>
<protein>
    <submittedName>
        <fullName evidence="12">Type III potassium channel toxin protein</fullName>
    </submittedName>
</protein>
<feature type="signal peptide" evidence="11">
    <location>
        <begin position="1"/>
        <end position="20"/>
    </location>
</feature>
<feature type="chain" id="PRO_5006588948" evidence="11">
    <location>
        <begin position="21"/>
        <end position="77"/>
    </location>
</feature>
<keyword evidence="10" id="KW-0166">Nematocyst</keyword>